<keyword evidence="10" id="KW-1208">Phospholipid metabolism</keyword>
<dbReference type="PANTHER" id="PTHR12358:SF54">
    <property type="entry name" value="SPHINGOSINE KINASE RELATED PROTEIN"/>
    <property type="match status" value="1"/>
</dbReference>
<keyword evidence="9" id="KW-0594">Phospholipid biosynthesis</keyword>
<evidence type="ECO:0000256" key="1">
    <source>
        <dbReference type="ARBA" id="ARBA00001946"/>
    </source>
</evidence>
<evidence type="ECO:0000256" key="6">
    <source>
        <dbReference type="ARBA" id="ARBA00022777"/>
    </source>
</evidence>
<organism evidence="12 13">
    <name type="scientific">Halobacillus salinarum</name>
    <dbReference type="NCBI Taxonomy" id="2932257"/>
    <lineage>
        <taxon>Bacteria</taxon>
        <taxon>Bacillati</taxon>
        <taxon>Bacillota</taxon>
        <taxon>Bacilli</taxon>
        <taxon>Bacillales</taxon>
        <taxon>Bacillaceae</taxon>
        <taxon>Halobacillus</taxon>
    </lineage>
</organism>
<proteinExistence type="inferred from homology"/>
<evidence type="ECO:0000256" key="10">
    <source>
        <dbReference type="ARBA" id="ARBA00023264"/>
    </source>
</evidence>
<evidence type="ECO:0000313" key="12">
    <source>
        <dbReference type="EMBL" id="UOQ46107.1"/>
    </source>
</evidence>
<dbReference type="PANTHER" id="PTHR12358">
    <property type="entry name" value="SPHINGOSINE KINASE"/>
    <property type="match status" value="1"/>
</dbReference>
<reference evidence="12 13" key="1">
    <citation type="submission" date="2022-04" db="EMBL/GenBank/DDBJ databases">
        <title>Halobacillus sp. isolated from saltern.</title>
        <authorList>
            <person name="Won M."/>
            <person name="Lee C.-M."/>
            <person name="Woen H.-Y."/>
            <person name="Kwon S.-W."/>
        </authorList>
    </citation>
    <scope>NUCLEOTIDE SEQUENCE [LARGE SCALE GENOMIC DNA]</scope>
    <source>
        <strain evidence="12 13">SSBR10-3</strain>
    </source>
</reference>
<sequence length="309" mass="34760">MYIIIVNPEAGQKSADKLFQKIQKEPLFKSKNCRSFYTSYKGHAEKLTRQLIEIHKEVLQCVIVIGGDGTFHEVINGLKENPEFPVAFIPAGSGNDFSRGISSSQDGVELFRSIVVTPQIIRVNHGSYRLQQSSRTGKRVFANSIGFGLDGKVVEVANNPLFRKWLRRFHLSSFRYIFALLKVLPKYKPIQVDLKIDGRKLSLGKASLLSITNHPFYGKGMKIAPGAHIMSPRFKVVLIKPLKKWKLLMFFLLVFTGQHTKLKEVSLMDAESVEVFSSSPLPYQADGQHGATFYCKIDKAEVPLTVMKG</sequence>
<gene>
    <name evidence="12" type="ORF">MUN89_09420</name>
</gene>
<comment type="cofactor">
    <cofactor evidence="1">
        <name>Mg(2+)</name>
        <dbReference type="ChEBI" id="CHEBI:18420"/>
    </cofactor>
</comment>
<dbReference type="PROSITE" id="PS50146">
    <property type="entry name" value="DAGK"/>
    <property type="match status" value="1"/>
</dbReference>
<evidence type="ECO:0000256" key="9">
    <source>
        <dbReference type="ARBA" id="ARBA00023209"/>
    </source>
</evidence>
<dbReference type="NCBIfam" id="TIGR00147">
    <property type="entry name" value="YegS/Rv2252/BmrU family lipid kinase"/>
    <property type="match status" value="1"/>
</dbReference>
<keyword evidence="8" id="KW-0443">Lipid metabolism</keyword>
<evidence type="ECO:0000256" key="2">
    <source>
        <dbReference type="ARBA" id="ARBA00005983"/>
    </source>
</evidence>
<keyword evidence="13" id="KW-1185">Reference proteome</keyword>
<dbReference type="Pfam" id="PF19279">
    <property type="entry name" value="YegS_C"/>
    <property type="match status" value="1"/>
</dbReference>
<accession>A0ABY4EQB4</accession>
<dbReference type="SUPFAM" id="SSF111331">
    <property type="entry name" value="NAD kinase/diacylglycerol kinase-like"/>
    <property type="match status" value="1"/>
</dbReference>
<dbReference type="InterPro" id="IPR017438">
    <property type="entry name" value="ATP-NAD_kinase_N"/>
</dbReference>
<dbReference type="SMART" id="SM00046">
    <property type="entry name" value="DAGKc"/>
    <property type="match status" value="1"/>
</dbReference>
<keyword evidence="7" id="KW-0067">ATP-binding</keyword>
<evidence type="ECO:0000256" key="3">
    <source>
        <dbReference type="ARBA" id="ARBA00022516"/>
    </source>
</evidence>
<keyword evidence="6 12" id="KW-0418">Kinase</keyword>
<dbReference type="RefSeq" id="WP_244713133.1">
    <property type="nucleotide sequence ID" value="NZ_CP095073.1"/>
</dbReference>
<evidence type="ECO:0000259" key="11">
    <source>
        <dbReference type="PROSITE" id="PS50146"/>
    </source>
</evidence>
<evidence type="ECO:0000313" key="13">
    <source>
        <dbReference type="Proteomes" id="UP000831787"/>
    </source>
</evidence>
<protein>
    <submittedName>
        <fullName evidence="12">Diacylglycerol kinase family lipid kinase</fullName>
    </submittedName>
</protein>
<dbReference type="Proteomes" id="UP000831787">
    <property type="component" value="Chromosome"/>
</dbReference>
<evidence type="ECO:0000256" key="4">
    <source>
        <dbReference type="ARBA" id="ARBA00022679"/>
    </source>
</evidence>
<name>A0ABY4EQB4_9BACI</name>
<dbReference type="EMBL" id="CP095073">
    <property type="protein sequence ID" value="UOQ46107.1"/>
    <property type="molecule type" value="Genomic_DNA"/>
</dbReference>
<dbReference type="Pfam" id="PF00781">
    <property type="entry name" value="DAGK_cat"/>
    <property type="match status" value="1"/>
</dbReference>
<dbReference type="InterPro" id="IPR001206">
    <property type="entry name" value="Diacylglycerol_kinase_cat_dom"/>
</dbReference>
<dbReference type="InterPro" id="IPR050187">
    <property type="entry name" value="Lipid_Phosphate_FormReg"/>
</dbReference>
<evidence type="ECO:0000256" key="5">
    <source>
        <dbReference type="ARBA" id="ARBA00022741"/>
    </source>
</evidence>
<dbReference type="InterPro" id="IPR045540">
    <property type="entry name" value="YegS/DAGK_C"/>
</dbReference>
<dbReference type="InterPro" id="IPR016064">
    <property type="entry name" value="NAD/diacylglycerol_kinase_sf"/>
</dbReference>
<evidence type="ECO:0000256" key="7">
    <source>
        <dbReference type="ARBA" id="ARBA00022840"/>
    </source>
</evidence>
<dbReference type="Gene3D" id="2.60.200.40">
    <property type="match status" value="1"/>
</dbReference>
<evidence type="ECO:0000256" key="8">
    <source>
        <dbReference type="ARBA" id="ARBA00023098"/>
    </source>
</evidence>
<keyword evidence="5" id="KW-0547">Nucleotide-binding</keyword>
<dbReference type="InterPro" id="IPR005218">
    <property type="entry name" value="Diacylglycerol/lipid_kinase"/>
</dbReference>
<dbReference type="GO" id="GO:0016301">
    <property type="term" value="F:kinase activity"/>
    <property type="evidence" value="ECO:0007669"/>
    <property type="project" value="UniProtKB-KW"/>
</dbReference>
<dbReference type="Gene3D" id="3.40.50.10330">
    <property type="entry name" value="Probable inorganic polyphosphate/atp-NAD kinase, domain 1"/>
    <property type="match status" value="1"/>
</dbReference>
<comment type="similarity">
    <text evidence="2">Belongs to the diacylglycerol/lipid kinase family.</text>
</comment>
<feature type="domain" description="DAGKc" evidence="11">
    <location>
        <begin position="1"/>
        <end position="132"/>
    </location>
</feature>
<keyword evidence="3" id="KW-0444">Lipid biosynthesis</keyword>
<keyword evidence="4" id="KW-0808">Transferase</keyword>